<dbReference type="GeneID" id="89335107"/>
<evidence type="ECO:0000313" key="2">
    <source>
        <dbReference type="Proteomes" id="UP001432202"/>
    </source>
</evidence>
<keyword evidence="2" id="KW-1185">Reference proteome</keyword>
<gene>
    <name evidence="1" type="ORF">V6M85_00020</name>
</gene>
<proteinExistence type="predicted"/>
<dbReference type="AlphaFoldDB" id="A0AAX4L0Q1"/>
<dbReference type="EMBL" id="CP146016">
    <property type="protein sequence ID" value="WWQ60514.1"/>
    <property type="molecule type" value="Genomic_DNA"/>
</dbReference>
<sequence>MAIKLEQDELQFIDIQDLWMKAKNLSAKMLSKYFNFEIQPFDQILIESMLIQEDYALITAVYLKIPLRFRLTVYHSKVKLEVVTTELTFEEKIEGGNEDESCNVQS</sequence>
<dbReference type="RefSeq" id="WP_338601398.1">
    <property type="nucleotide sequence ID" value="NZ_CP146016.1"/>
</dbReference>
<protein>
    <submittedName>
        <fullName evidence="1">Uncharacterized protein</fullName>
    </submittedName>
</protein>
<organism evidence="1 2">
    <name type="scientific">Sulfolobus tengchongensis</name>
    <dbReference type="NCBI Taxonomy" id="207809"/>
    <lineage>
        <taxon>Archaea</taxon>
        <taxon>Thermoproteota</taxon>
        <taxon>Thermoprotei</taxon>
        <taxon>Sulfolobales</taxon>
        <taxon>Sulfolobaceae</taxon>
        <taxon>Sulfolobus</taxon>
    </lineage>
</organism>
<name>A0AAX4L0Q1_9CREN</name>
<accession>A0AAX4L0Q1</accession>
<evidence type="ECO:0000313" key="1">
    <source>
        <dbReference type="EMBL" id="WWQ60514.1"/>
    </source>
</evidence>
<dbReference type="Proteomes" id="UP001432202">
    <property type="component" value="Chromosome"/>
</dbReference>
<reference evidence="1 2" key="1">
    <citation type="submission" date="2024-02" db="EMBL/GenBank/DDBJ databases">
        <title>STSV induces naive adaptation in Sulfolobus.</title>
        <authorList>
            <person name="Xiang X."/>
            <person name="Song M."/>
        </authorList>
    </citation>
    <scope>NUCLEOTIDE SEQUENCE [LARGE SCALE GENOMIC DNA]</scope>
    <source>
        <strain evidence="1 2">RT2</strain>
    </source>
</reference>